<feature type="region of interest" description="Disordered" evidence="1">
    <location>
        <begin position="34"/>
        <end position="72"/>
    </location>
</feature>
<sequence length="97" mass="10686">MQETSKSEGNVSIKKEAFFPAQTYLPEKQSIIPSCDEDHSQEDTKDLVPAERPYSISPLTRDGVSTPSPAQSVLETSLGSNFVGPFVHLLFTVKMNK</sequence>
<keyword evidence="3" id="KW-1185">Reference proteome</keyword>
<protein>
    <submittedName>
        <fullName evidence="2">Uncharacterized protein</fullName>
    </submittedName>
</protein>
<feature type="compositionally biased region" description="Polar residues" evidence="1">
    <location>
        <begin position="63"/>
        <end position="72"/>
    </location>
</feature>
<accession>A0ABN9MM36</accession>
<organism evidence="2 3">
    <name type="scientific">Ranitomeya imitator</name>
    <name type="common">mimic poison frog</name>
    <dbReference type="NCBI Taxonomy" id="111125"/>
    <lineage>
        <taxon>Eukaryota</taxon>
        <taxon>Metazoa</taxon>
        <taxon>Chordata</taxon>
        <taxon>Craniata</taxon>
        <taxon>Vertebrata</taxon>
        <taxon>Euteleostomi</taxon>
        <taxon>Amphibia</taxon>
        <taxon>Batrachia</taxon>
        <taxon>Anura</taxon>
        <taxon>Neobatrachia</taxon>
        <taxon>Hyloidea</taxon>
        <taxon>Dendrobatidae</taxon>
        <taxon>Dendrobatinae</taxon>
        <taxon>Ranitomeya</taxon>
    </lineage>
</organism>
<evidence type="ECO:0000313" key="3">
    <source>
        <dbReference type="Proteomes" id="UP001176940"/>
    </source>
</evidence>
<evidence type="ECO:0000313" key="2">
    <source>
        <dbReference type="EMBL" id="CAJ0967840.1"/>
    </source>
</evidence>
<proteinExistence type="predicted"/>
<feature type="compositionally biased region" description="Basic and acidic residues" evidence="1">
    <location>
        <begin position="36"/>
        <end position="49"/>
    </location>
</feature>
<comment type="caution">
    <text evidence="2">The sequence shown here is derived from an EMBL/GenBank/DDBJ whole genome shotgun (WGS) entry which is preliminary data.</text>
</comment>
<name>A0ABN9MM36_9NEOB</name>
<dbReference type="Proteomes" id="UP001176940">
    <property type="component" value="Unassembled WGS sequence"/>
</dbReference>
<reference evidence="2" key="1">
    <citation type="submission" date="2023-07" db="EMBL/GenBank/DDBJ databases">
        <authorList>
            <person name="Stuckert A."/>
        </authorList>
    </citation>
    <scope>NUCLEOTIDE SEQUENCE</scope>
</reference>
<gene>
    <name evidence="2" type="ORF">RIMI_LOCUS22547454</name>
</gene>
<dbReference type="EMBL" id="CAUEEQ010078657">
    <property type="protein sequence ID" value="CAJ0967840.1"/>
    <property type="molecule type" value="Genomic_DNA"/>
</dbReference>
<evidence type="ECO:0000256" key="1">
    <source>
        <dbReference type="SAM" id="MobiDB-lite"/>
    </source>
</evidence>